<dbReference type="SUPFAM" id="SSF52016">
    <property type="entry name" value="LeuD/IlvD-like"/>
    <property type="match status" value="1"/>
</dbReference>
<evidence type="ECO:0000256" key="14">
    <source>
        <dbReference type="ARBA" id="ARBA00029490"/>
    </source>
</evidence>
<reference evidence="21" key="1">
    <citation type="submission" date="2016-04" db="EMBL/GenBank/DDBJ databases">
        <title>Cephalotus genome sequencing.</title>
        <authorList>
            <person name="Fukushima K."/>
            <person name="Hasebe M."/>
            <person name="Fang X."/>
        </authorList>
    </citation>
    <scope>NUCLEOTIDE SEQUENCE [LARGE SCALE GENOMIC DNA]</scope>
    <source>
        <strain evidence="21">cv. St1</strain>
    </source>
</reference>
<evidence type="ECO:0000256" key="15">
    <source>
        <dbReference type="ARBA" id="ARBA00034078"/>
    </source>
</evidence>
<proteinExistence type="inferred from homology"/>
<feature type="domain" description="Dihydroxy-acid/6-phosphogluconate dehydratase N-terminal" evidence="18">
    <location>
        <begin position="80"/>
        <end position="397"/>
    </location>
</feature>
<dbReference type="InParanoid" id="A0A1Q3CQ05"/>
<feature type="domain" description="Dihydroxy-acid/6-phosphogluconate dehydratase C-terminal" evidence="19">
    <location>
        <begin position="409"/>
        <end position="599"/>
    </location>
</feature>
<dbReference type="NCBIfam" id="NF002068">
    <property type="entry name" value="PRK00911.1"/>
    <property type="match status" value="1"/>
</dbReference>
<dbReference type="InterPro" id="IPR020558">
    <property type="entry name" value="DiOHA_6PGluconate_deHydtase_CS"/>
</dbReference>
<accession>A0A1Q3CQ05</accession>
<dbReference type="SUPFAM" id="SSF143975">
    <property type="entry name" value="IlvD/EDD N-terminal domain-like"/>
    <property type="match status" value="1"/>
</dbReference>
<keyword evidence="9" id="KW-0456">Lyase</keyword>
<comment type="cofactor">
    <cofactor evidence="15">
        <name>[2Fe-2S] cluster</name>
        <dbReference type="ChEBI" id="CHEBI:190135"/>
    </cofactor>
</comment>
<dbReference type="Pfam" id="PF00920">
    <property type="entry name" value="ILVD_EDD_N"/>
    <property type="match status" value="1"/>
</dbReference>
<keyword evidence="4" id="KW-0001">2Fe-2S</keyword>
<evidence type="ECO:0000259" key="19">
    <source>
        <dbReference type="Pfam" id="PF24877"/>
    </source>
</evidence>
<dbReference type="InterPro" id="IPR056740">
    <property type="entry name" value="ILV_EDD_C"/>
</dbReference>
<feature type="compositionally biased region" description="Polar residues" evidence="17">
    <location>
        <begin position="9"/>
        <end position="20"/>
    </location>
</feature>
<comment type="similarity">
    <text evidence="2">Belongs to the IlvD/Edd family.</text>
</comment>
<evidence type="ECO:0000256" key="8">
    <source>
        <dbReference type="ARBA" id="ARBA00023014"/>
    </source>
</evidence>
<keyword evidence="10" id="KW-0100">Branched-chain amino acid biosynthesis</keyword>
<protein>
    <recommendedName>
        <fullName evidence="14">dihydroxy-acid dehydratase</fullName>
        <ecNumber evidence="14">4.2.1.9</ecNumber>
    </recommendedName>
</protein>
<gene>
    <name evidence="20" type="ORF">CFOL_v3_25664</name>
</gene>
<dbReference type="PROSITE" id="PS00886">
    <property type="entry name" value="ILVD_EDD_1"/>
    <property type="match status" value="1"/>
</dbReference>
<dbReference type="PANTHER" id="PTHR21000:SF5">
    <property type="entry name" value="DIHYDROXY-ACID DEHYDRATASE, MITOCHONDRIAL"/>
    <property type="match status" value="1"/>
</dbReference>
<dbReference type="EMBL" id="BDDD01002574">
    <property type="protein sequence ID" value="GAV82212.1"/>
    <property type="molecule type" value="Genomic_DNA"/>
</dbReference>
<dbReference type="GO" id="GO:0004160">
    <property type="term" value="F:dihydroxy-acid dehydratase activity"/>
    <property type="evidence" value="ECO:0007669"/>
    <property type="project" value="UniProtKB-EC"/>
</dbReference>
<evidence type="ECO:0000256" key="4">
    <source>
        <dbReference type="ARBA" id="ARBA00022714"/>
    </source>
</evidence>
<dbReference type="InterPro" id="IPR000581">
    <property type="entry name" value="ILV_EDD_N"/>
</dbReference>
<evidence type="ECO:0000256" key="10">
    <source>
        <dbReference type="ARBA" id="ARBA00023304"/>
    </source>
</evidence>
<sequence length="603" mass="64975">MQVALMNPRATTQLKPQNPLLSGPRHRLSPRPTSLHVKAQSQPAQPKLNKYSSRITEPKSQGGSQAILHGVGLSDADMCKPQIGISSVWYEGNTCNMHLLKLSEEVKRGVEEAGMVGFRFNTIGVSDAISMGTRGMRYSLQSRDLIADSIETVMGAQWYDANISIPGCDKNMPGTIMAMGRLNRPSIMIYGGTIKPGHFDGHTYDIISAFQVYGEYVSGSINDEQRRNVVRNSCPGAGACGGMYTANTMASAIEAMGMSLPYSSSIPAENQLKLDECRLAGKYLLELLKMDLKPRDIITRKSLRNAMVIVMALGGSTNAVLHLIAIARSVGLNLTLDDFQKVSDGVPFLADLKPSGKYVMEDLHKIGGTPAVIRFLFEHGFIDGDCITVTGKTLAENVKNCPPLAEGQDIINPLERPINKTGHLQILYGNLAPKGSVAKITGKEGLYFSGPALVFEGEESMIAAISEDPMSFKGKVVVIRGEGPKGGPGMAEMLTPTSAIMGAGLGKDVALLTDGRFSGGSHGFVVGHICPEAQEGGPIGLIKNGDIVIVDVNKRKIDVQITDEEMEGRRKRWTPPPFKAERGVLFKYIKNVKPASEGCVTDE</sequence>
<keyword evidence="21" id="KW-1185">Reference proteome</keyword>
<dbReference type="EC" id="4.2.1.9" evidence="14"/>
<evidence type="ECO:0000256" key="3">
    <source>
        <dbReference type="ARBA" id="ARBA00022605"/>
    </source>
</evidence>
<dbReference type="GO" id="GO:0009097">
    <property type="term" value="P:isoleucine biosynthetic process"/>
    <property type="evidence" value="ECO:0007669"/>
    <property type="project" value="UniProtKB-UniPathway"/>
</dbReference>
<evidence type="ECO:0000256" key="7">
    <source>
        <dbReference type="ARBA" id="ARBA00023004"/>
    </source>
</evidence>
<evidence type="ECO:0000256" key="12">
    <source>
        <dbReference type="ARBA" id="ARBA00029436"/>
    </source>
</evidence>
<dbReference type="Proteomes" id="UP000187406">
    <property type="component" value="Unassembled WGS sequence"/>
</dbReference>
<dbReference type="GO" id="GO:0046872">
    <property type="term" value="F:metal ion binding"/>
    <property type="evidence" value="ECO:0007669"/>
    <property type="project" value="UniProtKB-KW"/>
</dbReference>
<dbReference type="GO" id="GO:0009570">
    <property type="term" value="C:chloroplast stroma"/>
    <property type="evidence" value="ECO:0007669"/>
    <property type="project" value="TreeGrafter"/>
</dbReference>
<dbReference type="PROSITE" id="PS00887">
    <property type="entry name" value="ILVD_EDD_2"/>
    <property type="match status" value="1"/>
</dbReference>
<dbReference type="FunFam" id="3.50.30.80:FF:000001">
    <property type="entry name" value="Dihydroxy-acid dehydratase"/>
    <property type="match status" value="1"/>
</dbReference>
<dbReference type="OrthoDB" id="3851628at2759"/>
<dbReference type="InterPro" id="IPR050165">
    <property type="entry name" value="DHAD_IlvD/Edd"/>
</dbReference>
<dbReference type="InterPro" id="IPR037237">
    <property type="entry name" value="IlvD/EDD_N"/>
</dbReference>
<keyword evidence="3" id="KW-0028">Amino-acid biosynthesis</keyword>
<dbReference type="UniPathway" id="UPA00047">
    <property type="reaction ID" value="UER00057"/>
</dbReference>
<keyword evidence="8" id="KW-0411">Iron-sulfur</keyword>
<keyword evidence="7" id="KW-0408">Iron</keyword>
<evidence type="ECO:0000256" key="11">
    <source>
        <dbReference type="ARBA" id="ARBA00029304"/>
    </source>
</evidence>
<evidence type="ECO:0000256" key="5">
    <source>
        <dbReference type="ARBA" id="ARBA00022723"/>
    </source>
</evidence>
<comment type="catalytic activity">
    <reaction evidence="16">
        <text>(2R,3R)-2,3-dihydroxy-3-methylpentanoate = (S)-3-methyl-2-oxopentanoate + H2O</text>
        <dbReference type="Rhea" id="RHEA:27694"/>
        <dbReference type="ChEBI" id="CHEBI:15377"/>
        <dbReference type="ChEBI" id="CHEBI:35146"/>
        <dbReference type="ChEBI" id="CHEBI:49258"/>
        <dbReference type="EC" id="4.2.1.9"/>
    </reaction>
    <physiologicalReaction direction="left-to-right" evidence="16">
        <dbReference type="Rhea" id="RHEA:27695"/>
    </physiologicalReaction>
</comment>
<organism evidence="20 21">
    <name type="scientific">Cephalotus follicularis</name>
    <name type="common">Albany pitcher plant</name>
    <dbReference type="NCBI Taxonomy" id="3775"/>
    <lineage>
        <taxon>Eukaryota</taxon>
        <taxon>Viridiplantae</taxon>
        <taxon>Streptophyta</taxon>
        <taxon>Embryophyta</taxon>
        <taxon>Tracheophyta</taxon>
        <taxon>Spermatophyta</taxon>
        <taxon>Magnoliopsida</taxon>
        <taxon>eudicotyledons</taxon>
        <taxon>Gunneridae</taxon>
        <taxon>Pentapetalae</taxon>
        <taxon>rosids</taxon>
        <taxon>fabids</taxon>
        <taxon>Oxalidales</taxon>
        <taxon>Cephalotaceae</taxon>
        <taxon>Cephalotus</taxon>
    </lineage>
</organism>
<evidence type="ECO:0000256" key="13">
    <source>
        <dbReference type="ARBA" id="ARBA00029437"/>
    </source>
</evidence>
<feature type="region of interest" description="Disordered" evidence="17">
    <location>
        <begin position="1"/>
        <end position="63"/>
    </location>
</feature>
<dbReference type="AlphaFoldDB" id="A0A1Q3CQ05"/>
<dbReference type="FunCoup" id="A0A1Q3CQ05">
    <property type="interactions" value="858"/>
</dbReference>
<name>A0A1Q3CQ05_CEPFO</name>
<dbReference type="GO" id="GO:0009099">
    <property type="term" value="P:L-valine biosynthetic process"/>
    <property type="evidence" value="ECO:0007669"/>
    <property type="project" value="UniProtKB-UniPathway"/>
</dbReference>
<dbReference type="UniPathway" id="UPA00049">
    <property type="reaction ID" value="UER00061"/>
</dbReference>
<dbReference type="InterPro" id="IPR042096">
    <property type="entry name" value="Dihydro-acid_dehy_C"/>
</dbReference>
<dbReference type="InterPro" id="IPR004404">
    <property type="entry name" value="DihydroxyA_deHydtase"/>
</dbReference>
<dbReference type="PANTHER" id="PTHR21000">
    <property type="entry name" value="DIHYDROXY-ACID DEHYDRATASE DAD"/>
    <property type="match status" value="1"/>
</dbReference>
<evidence type="ECO:0000313" key="21">
    <source>
        <dbReference type="Proteomes" id="UP000187406"/>
    </source>
</evidence>
<dbReference type="Pfam" id="PF24877">
    <property type="entry name" value="ILV_EDD_C"/>
    <property type="match status" value="1"/>
</dbReference>
<keyword evidence="6" id="KW-0460">Magnesium</keyword>
<evidence type="ECO:0000256" key="1">
    <source>
        <dbReference type="ARBA" id="ARBA00001946"/>
    </source>
</evidence>
<evidence type="ECO:0000256" key="6">
    <source>
        <dbReference type="ARBA" id="ARBA00022842"/>
    </source>
</evidence>
<comment type="caution">
    <text evidence="20">The sequence shown here is derived from an EMBL/GenBank/DDBJ whole genome shotgun (WGS) entry which is preliminary data.</text>
</comment>
<comment type="catalytic activity">
    <reaction evidence="11">
        <text>(2R)-2,3-dihydroxy-3-methylbutanoate = 3-methyl-2-oxobutanoate + H2O</text>
        <dbReference type="Rhea" id="RHEA:24809"/>
        <dbReference type="ChEBI" id="CHEBI:11851"/>
        <dbReference type="ChEBI" id="CHEBI:15377"/>
        <dbReference type="ChEBI" id="CHEBI:49072"/>
        <dbReference type="EC" id="4.2.1.9"/>
    </reaction>
    <physiologicalReaction direction="left-to-right" evidence="11">
        <dbReference type="Rhea" id="RHEA:24810"/>
    </physiologicalReaction>
</comment>
<evidence type="ECO:0000259" key="18">
    <source>
        <dbReference type="Pfam" id="PF00920"/>
    </source>
</evidence>
<evidence type="ECO:0000256" key="16">
    <source>
        <dbReference type="ARBA" id="ARBA00052865"/>
    </source>
</evidence>
<comment type="pathway">
    <text evidence="13">Amino-acid biosynthesis; L-isoleucine biosynthesis; L-isoleucine from 2-oxobutanoate: step 3/4.</text>
</comment>
<comment type="pathway">
    <text evidence="12">Amino-acid biosynthesis; L-valine biosynthesis; L-valine from pyruvate: step 3/4.</text>
</comment>
<dbReference type="Gene3D" id="3.50.30.80">
    <property type="entry name" value="IlvD/EDD C-terminal domain-like"/>
    <property type="match status" value="1"/>
</dbReference>
<evidence type="ECO:0000256" key="2">
    <source>
        <dbReference type="ARBA" id="ARBA00006486"/>
    </source>
</evidence>
<keyword evidence="5" id="KW-0479">Metal-binding</keyword>
<comment type="cofactor">
    <cofactor evidence="1">
        <name>Mg(2+)</name>
        <dbReference type="ChEBI" id="CHEBI:18420"/>
    </cofactor>
</comment>
<dbReference type="HAMAP" id="MF_00012">
    <property type="entry name" value="IlvD"/>
    <property type="match status" value="1"/>
</dbReference>
<evidence type="ECO:0000256" key="17">
    <source>
        <dbReference type="SAM" id="MobiDB-lite"/>
    </source>
</evidence>
<dbReference type="GO" id="GO:0051537">
    <property type="term" value="F:2 iron, 2 sulfur cluster binding"/>
    <property type="evidence" value="ECO:0007669"/>
    <property type="project" value="UniProtKB-KW"/>
</dbReference>
<evidence type="ECO:0000313" key="20">
    <source>
        <dbReference type="EMBL" id="GAV82212.1"/>
    </source>
</evidence>
<dbReference type="NCBIfam" id="TIGR00110">
    <property type="entry name" value="ilvD"/>
    <property type="match status" value="1"/>
</dbReference>
<dbReference type="STRING" id="3775.A0A1Q3CQ05"/>
<feature type="compositionally biased region" description="Polar residues" evidence="17">
    <location>
        <begin position="39"/>
        <end position="63"/>
    </location>
</feature>
<evidence type="ECO:0000256" key="9">
    <source>
        <dbReference type="ARBA" id="ARBA00023239"/>
    </source>
</evidence>